<evidence type="ECO:0000313" key="1">
    <source>
        <dbReference type="EMBL" id="MBB6691887.1"/>
    </source>
</evidence>
<proteinExistence type="predicted"/>
<name>A0A841TTT2_9BACL</name>
<protein>
    <submittedName>
        <fullName evidence="1">Uncharacterized protein</fullName>
    </submittedName>
</protein>
<organism evidence="1 2">
    <name type="scientific">Cohnella xylanilytica</name>
    <dbReference type="NCBI Taxonomy" id="557555"/>
    <lineage>
        <taxon>Bacteria</taxon>
        <taxon>Bacillati</taxon>
        <taxon>Bacillota</taxon>
        <taxon>Bacilli</taxon>
        <taxon>Bacillales</taxon>
        <taxon>Paenibacillaceae</taxon>
        <taxon>Cohnella</taxon>
    </lineage>
</organism>
<dbReference type="EMBL" id="JACJVR010000041">
    <property type="protein sequence ID" value="MBB6691887.1"/>
    <property type="molecule type" value="Genomic_DNA"/>
</dbReference>
<reference evidence="1 2" key="1">
    <citation type="submission" date="2020-08" db="EMBL/GenBank/DDBJ databases">
        <title>Cohnella phylogeny.</title>
        <authorList>
            <person name="Dunlap C."/>
        </authorList>
    </citation>
    <scope>NUCLEOTIDE SEQUENCE [LARGE SCALE GENOMIC DNA]</scope>
    <source>
        <strain evidence="1 2">DSM 25239</strain>
    </source>
</reference>
<gene>
    <name evidence="1" type="ORF">H7B90_10805</name>
</gene>
<sequence length="126" mass="14735">MEAPRLIRFKEVNGVGTNSAYIEISRTSQYVNKIRSYEVIVDDIERGTIQDGGTMKIELEPGEHEIRLKIDWCGSNRLAFRLQDNEVRKFRCGSPIKGWRYLSPFMMPYSIFFNKDKYLYIEAIDG</sequence>
<dbReference type="AlphaFoldDB" id="A0A841TTT2"/>
<comment type="caution">
    <text evidence="1">The sequence shown here is derived from an EMBL/GenBank/DDBJ whole genome shotgun (WGS) entry which is preliminary data.</text>
</comment>
<evidence type="ECO:0000313" key="2">
    <source>
        <dbReference type="Proteomes" id="UP000553776"/>
    </source>
</evidence>
<accession>A0A841TTT2</accession>
<keyword evidence="2" id="KW-1185">Reference proteome</keyword>
<dbReference type="Proteomes" id="UP000553776">
    <property type="component" value="Unassembled WGS sequence"/>
</dbReference>